<dbReference type="InterPro" id="IPR020847">
    <property type="entry name" value="AP_endonuclease_F1_BS"/>
</dbReference>
<dbReference type="SUPFAM" id="SSF56219">
    <property type="entry name" value="DNase I-like"/>
    <property type="match status" value="1"/>
</dbReference>
<comment type="cofactor">
    <cofactor evidence="1">
        <name>Mn(2+)</name>
        <dbReference type="ChEBI" id="CHEBI:29035"/>
    </cofactor>
</comment>
<evidence type="ECO:0000256" key="4">
    <source>
        <dbReference type="ARBA" id="ARBA00022723"/>
    </source>
</evidence>
<keyword evidence="4" id="KW-0479">Metal-binding</keyword>
<dbReference type="PROSITE" id="PS00726">
    <property type="entry name" value="AP_NUCLEASE_F1_1"/>
    <property type="match status" value="1"/>
</dbReference>
<dbReference type="NCBIfam" id="TIGR00195">
    <property type="entry name" value="exoDNase_III"/>
    <property type="match status" value="1"/>
</dbReference>
<dbReference type="PROSITE" id="PS00728">
    <property type="entry name" value="AP_NUCLEASE_F1_3"/>
    <property type="match status" value="1"/>
</dbReference>
<evidence type="ECO:0000256" key="3">
    <source>
        <dbReference type="ARBA" id="ARBA00007092"/>
    </source>
</evidence>
<sequence>MKLATWNVNGIRAREAQVAAFLDEERPDVLCLQELKAPVAKVPASLCERAGYHCRWHGETAYSGVALLVSRALAPEPPAFFHPAFDHETRIVAAALPGVTVASIYVPNGGKDLAAKLRFLEALDAWAGERHAAGERLVLAGDLNVAHTDLDVHERERKPGAVGQLPEERALFDRLLARGLVDLTRALHPGDGTVFSWWAPWRNLRQRNIGWRIDYLLASAPLLAATRSCAPRPAFGTSDHAPVVAELALP</sequence>
<dbReference type="Proteomes" id="UP001162734">
    <property type="component" value="Chromosome"/>
</dbReference>
<proteinExistence type="inferred from homology"/>
<evidence type="ECO:0000256" key="1">
    <source>
        <dbReference type="ARBA" id="ARBA00001936"/>
    </source>
</evidence>
<keyword evidence="9" id="KW-1185">Reference proteome</keyword>
<dbReference type="InterPro" id="IPR036691">
    <property type="entry name" value="Endo/exonu/phosph_ase_sf"/>
</dbReference>
<accession>A0ABN6N338</accession>
<dbReference type="PANTHER" id="PTHR43250">
    <property type="entry name" value="EXODEOXYRIBONUCLEASE III"/>
    <property type="match status" value="1"/>
</dbReference>
<keyword evidence="6" id="KW-0460">Magnesium</keyword>
<name>A0ABN6N338_9BACT</name>
<evidence type="ECO:0000259" key="7">
    <source>
        <dbReference type="Pfam" id="PF03372"/>
    </source>
</evidence>
<comment type="similarity">
    <text evidence="3">Belongs to the DNA repair enzymes AP/ExoA family.</text>
</comment>
<dbReference type="NCBIfam" id="TIGR00633">
    <property type="entry name" value="xth"/>
    <property type="match status" value="1"/>
</dbReference>
<gene>
    <name evidence="8" type="primary">xth</name>
    <name evidence="8" type="ORF">AMPC_00530</name>
</gene>
<organism evidence="8 9">
    <name type="scientific">Anaeromyxobacter paludicola</name>
    <dbReference type="NCBI Taxonomy" id="2918171"/>
    <lineage>
        <taxon>Bacteria</taxon>
        <taxon>Pseudomonadati</taxon>
        <taxon>Myxococcota</taxon>
        <taxon>Myxococcia</taxon>
        <taxon>Myxococcales</taxon>
        <taxon>Cystobacterineae</taxon>
        <taxon>Anaeromyxobacteraceae</taxon>
        <taxon>Anaeromyxobacter</taxon>
    </lineage>
</organism>
<evidence type="ECO:0000256" key="6">
    <source>
        <dbReference type="ARBA" id="ARBA00022842"/>
    </source>
</evidence>
<dbReference type="EMBL" id="AP025592">
    <property type="protein sequence ID" value="BDG06940.1"/>
    <property type="molecule type" value="Genomic_DNA"/>
</dbReference>
<evidence type="ECO:0000256" key="5">
    <source>
        <dbReference type="ARBA" id="ARBA00022801"/>
    </source>
</evidence>
<dbReference type="InterPro" id="IPR037493">
    <property type="entry name" value="ExoIII-like"/>
</dbReference>
<dbReference type="InterPro" id="IPR020848">
    <property type="entry name" value="AP_endonuclease_F1_CS"/>
</dbReference>
<protein>
    <submittedName>
        <fullName evidence="8">Exodeoxyribonuclease III</fullName>
    </submittedName>
</protein>
<evidence type="ECO:0000313" key="9">
    <source>
        <dbReference type="Proteomes" id="UP001162734"/>
    </source>
</evidence>
<feature type="domain" description="Endonuclease/exonuclease/phosphatase" evidence="7">
    <location>
        <begin position="4"/>
        <end position="240"/>
    </location>
</feature>
<dbReference type="InterPro" id="IPR005135">
    <property type="entry name" value="Endo/exonuclease/phosphatase"/>
</dbReference>
<dbReference type="InterPro" id="IPR004808">
    <property type="entry name" value="AP_endonuc_1"/>
</dbReference>
<evidence type="ECO:0000256" key="2">
    <source>
        <dbReference type="ARBA" id="ARBA00001946"/>
    </source>
</evidence>
<dbReference type="PANTHER" id="PTHR43250:SF2">
    <property type="entry name" value="EXODEOXYRIBONUCLEASE III"/>
    <property type="match status" value="1"/>
</dbReference>
<dbReference type="Pfam" id="PF03372">
    <property type="entry name" value="Exo_endo_phos"/>
    <property type="match status" value="1"/>
</dbReference>
<dbReference type="PROSITE" id="PS51435">
    <property type="entry name" value="AP_NUCLEASE_F1_4"/>
    <property type="match status" value="1"/>
</dbReference>
<reference evidence="9" key="1">
    <citation type="journal article" date="2022" name="Int. J. Syst. Evol. Microbiol.">
        <title>Anaeromyxobacter oryzae sp. nov., Anaeromyxobacter diazotrophicus sp. nov. and Anaeromyxobacter paludicola sp. nov., isolated from paddy soils.</title>
        <authorList>
            <person name="Itoh H."/>
            <person name="Xu Z."/>
            <person name="Mise K."/>
            <person name="Masuda Y."/>
            <person name="Ushijima N."/>
            <person name="Hayakawa C."/>
            <person name="Shiratori Y."/>
            <person name="Senoo K."/>
        </authorList>
    </citation>
    <scope>NUCLEOTIDE SEQUENCE [LARGE SCALE GENOMIC DNA]</scope>
    <source>
        <strain evidence="9">Red630</strain>
    </source>
</reference>
<keyword evidence="5" id="KW-0378">Hydrolase</keyword>
<evidence type="ECO:0000313" key="8">
    <source>
        <dbReference type="EMBL" id="BDG06940.1"/>
    </source>
</evidence>
<comment type="cofactor">
    <cofactor evidence="2">
        <name>Mg(2+)</name>
        <dbReference type="ChEBI" id="CHEBI:18420"/>
    </cofactor>
</comment>
<dbReference type="RefSeq" id="WP_248343521.1">
    <property type="nucleotide sequence ID" value="NZ_AP025592.1"/>
</dbReference>
<dbReference type="Gene3D" id="3.60.10.10">
    <property type="entry name" value="Endonuclease/exonuclease/phosphatase"/>
    <property type="match status" value="1"/>
</dbReference>